<name>A0A3N4HMN4_ASCIM</name>
<reference evidence="2 3" key="1">
    <citation type="journal article" date="2018" name="Nat. Ecol. Evol.">
        <title>Pezizomycetes genomes reveal the molecular basis of ectomycorrhizal truffle lifestyle.</title>
        <authorList>
            <person name="Murat C."/>
            <person name="Payen T."/>
            <person name="Noel B."/>
            <person name="Kuo A."/>
            <person name="Morin E."/>
            <person name="Chen J."/>
            <person name="Kohler A."/>
            <person name="Krizsan K."/>
            <person name="Balestrini R."/>
            <person name="Da Silva C."/>
            <person name="Montanini B."/>
            <person name="Hainaut M."/>
            <person name="Levati E."/>
            <person name="Barry K.W."/>
            <person name="Belfiori B."/>
            <person name="Cichocki N."/>
            <person name="Clum A."/>
            <person name="Dockter R.B."/>
            <person name="Fauchery L."/>
            <person name="Guy J."/>
            <person name="Iotti M."/>
            <person name="Le Tacon F."/>
            <person name="Lindquist E.A."/>
            <person name="Lipzen A."/>
            <person name="Malagnac F."/>
            <person name="Mello A."/>
            <person name="Molinier V."/>
            <person name="Miyauchi S."/>
            <person name="Poulain J."/>
            <person name="Riccioni C."/>
            <person name="Rubini A."/>
            <person name="Sitrit Y."/>
            <person name="Splivallo R."/>
            <person name="Traeger S."/>
            <person name="Wang M."/>
            <person name="Zifcakova L."/>
            <person name="Wipf D."/>
            <person name="Zambonelli A."/>
            <person name="Paolocci F."/>
            <person name="Nowrousian M."/>
            <person name="Ottonello S."/>
            <person name="Baldrian P."/>
            <person name="Spatafora J.W."/>
            <person name="Henrissat B."/>
            <person name="Nagy L.G."/>
            <person name="Aury J.M."/>
            <person name="Wincker P."/>
            <person name="Grigoriev I.V."/>
            <person name="Bonfante P."/>
            <person name="Martin F.M."/>
        </authorList>
    </citation>
    <scope>NUCLEOTIDE SEQUENCE [LARGE SCALE GENOMIC DNA]</scope>
    <source>
        <strain evidence="2 3">RN42</strain>
    </source>
</reference>
<dbReference type="Proteomes" id="UP000275078">
    <property type="component" value="Unassembled WGS sequence"/>
</dbReference>
<organism evidence="2 3">
    <name type="scientific">Ascobolus immersus RN42</name>
    <dbReference type="NCBI Taxonomy" id="1160509"/>
    <lineage>
        <taxon>Eukaryota</taxon>
        <taxon>Fungi</taxon>
        <taxon>Dikarya</taxon>
        <taxon>Ascomycota</taxon>
        <taxon>Pezizomycotina</taxon>
        <taxon>Pezizomycetes</taxon>
        <taxon>Pezizales</taxon>
        <taxon>Ascobolaceae</taxon>
        <taxon>Ascobolus</taxon>
    </lineage>
</organism>
<accession>A0A3N4HMN4</accession>
<proteinExistence type="predicted"/>
<gene>
    <name evidence="2" type="ORF">BJ508DRAFT_313485</name>
</gene>
<dbReference type="AlphaFoldDB" id="A0A3N4HMN4"/>
<evidence type="ECO:0000256" key="1">
    <source>
        <dbReference type="SAM" id="MobiDB-lite"/>
    </source>
</evidence>
<feature type="region of interest" description="Disordered" evidence="1">
    <location>
        <begin position="1"/>
        <end position="33"/>
    </location>
</feature>
<protein>
    <submittedName>
        <fullName evidence="2">Uncharacterized protein</fullName>
    </submittedName>
</protein>
<evidence type="ECO:0000313" key="2">
    <source>
        <dbReference type="EMBL" id="RPA73778.1"/>
    </source>
</evidence>
<evidence type="ECO:0000313" key="3">
    <source>
        <dbReference type="Proteomes" id="UP000275078"/>
    </source>
</evidence>
<dbReference type="STRING" id="1160509.A0A3N4HMN4"/>
<keyword evidence="3" id="KW-1185">Reference proteome</keyword>
<sequence length="248" mass="28055">MAGSSSPSPSPSPSPPPPPPPVPAAVPPPPVPAVVRLAPPGSQLVERPSNNNHRKVYTEYQNGNCQFDRSTDMIWKLLANEDKQNTDATYNALSFNHNPHMRMQPNGTVVHPHVTDPYPSANPRGNWTRICRLTDRTSAPNAPLTLQALLDMTLADWFRFADYMGWDWRGFRHGPQGRFMTVPFARAKYCVKIGVFHRIPLQHFYQRPISIVQSRTEAQAAIAQAGPREALYPWLTNDHNNQMNWFWN</sequence>
<dbReference type="EMBL" id="ML119811">
    <property type="protein sequence ID" value="RPA73778.1"/>
    <property type="molecule type" value="Genomic_DNA"/>
</dbReference>
<feature type="compositionally biased region" description="Pro residues" evidence="1">
    <location>
        <begin position="8"/>
        <end position="32"/>
    </location>
</feature>